<comment type="subcellular location">
    <subcellularLocation>
        <location evidence="1">Endomembrane system</location>
    </subcellularLocation>
</comment>
<protein>
    <submittedName>
        <fullName evidence="6">AP-2 complex subunit alpha, putative</fullName>
        <ecNumber evidence="6">1.14.13.72</ecNumber>
        <ecNumber evidence="6">3.4.24.68</ecNumber>
    </submittedName>
</protein>
<dbReference type="KEGG" id="edi:EDI_048710"/>
<dbReference type="GO" id="GO:0012505">
    <property type="term" value="C:endomembrane system"/>
    <property type="evidence" value="ECO:0007669"/>
    <property type="project" value="UniProtKB-SubCell"/>
</dbReference>
<proteinExistence type="predicted"/>
<dbReference type="Pfam" id="PF01602">
    <property type="entry name" value="Adaptin_N"/>
    <property type="match status" value="1"/>
</dbReference>
<keyword evidence="6" id="KW-0378">Hydrolase</keyword>
<dbReference type="Pfam" id="PF02883">
    <property type="entry name" value="Alpha_adaptinC2"/>
    <property type="match status" value="1"/>
</dbReference>
<dbReference type="InterPro" id="IPR011989">
    <property type="entry name" value="ARM-like"/>
</dbReference>
<dbReference type="Gene3D" id="1.25.10.10">
    <property type="entry name" value="Leucine-rich Repeat Variant"/>
    <property type="match status" value="1"/>
</dbReference>
<dbReference type="GO" id="GO:0016491">
    <property type="term" value="F:oxidoreductase activity"/>
    <property type="evidence" value="ECO:0007669"/>
    <property type="project" value="UniProtKB-KW"/>
</dbReference>
<evidence type="ECO:0000313" key="7">
    <source>
        <dbReference type="Proteomes" id="UP000008076"/>
    </source>
</evidence>
<dbReference type="EC" id="1.14.13.72" evidence="6"/>
<dbReference type="InterPro" id="IPR050840">
    <property type="entry name" value="Adaptor_Complx_Large_Subunit"/>
</dbReference>
<evidence type="ECO:0000256" key="3">
    <source>
        <dbReference type="ARBA" id="ARBA00022927"/>
    </source>
</evidence>
<dbReference type="InterPro" id="IPR016024">
    <property type="entry name" value="ARM-type_fold"/>
</dbReference>
<dbReference type="EC" id="3.4.24.68" evidence="6"/>
<dbReference type="OrthoDB" id="28053at2759"/>
<dbReference type="GO" id="GO:0006886">
    <property type="term" value="P:intracellular protein transport"/>
    <property type="evidence" value="ECO:0007669"/>
    <property type="project" value="InterPro"/>
</dbReference>
<dbReference type="SUPFAM" id="SSF48371">
    <property type="entry name" value="ARM repeat"/>
    <property type="match status" value="1"/>
</dbReference>
<evidence type="ECO:0000256" key="1">
    <source>
        <dbReference type="ARBA" id="ARBA00004308"/>
    </source>
</evidence>
<keyword evidence="6" id="KW-0560">Oxidoreductase</keyword>
<dbReference type="GO" id="GO:0016787">
    <property type="term" value="F:hydrolase activity"/>
    <property type="evidence" value="ECO:0007669"/>
    <property type="project" value="UniProtKB-KW"/>
</dbReference>
<name>B0ELU4_ENTDS</name>
<dbReference type="AlphaFoldDB" id="B0ELU4"/>
<evidence type="ECO:0000256" key="4">
    <source>
        <dbReference type="ARBA" id="ARBA00023136"/>
    </source>
</evidence>
<dbReference type="Proteomes" id="UP000008076">
    <property type="component" value="Unassembled WGS sequence"/>
</dbReference>
<evidence type="ECO:0000259" key="5">
    <source>
        <dbReference type="SMART" id="SM00809"/>
    </source>
</evidence>
<keyword evidence="3" id="KW-0653">Protein transport</keyword>
<gene>
    <name evidence="6" type="ORF">EDI_048710</name>
</gene>
<keyword evidence="2" id="KW-0813">Transport</keyword>
<feature type="domain" description="Clathrin adaptor alpha/beta/gamma-adaptin appendage Ig-like subdomain" evidence="5">
    <location>
        <begin position="541"/>
        <end position="649"/>
    </location>
</feature>
<dbReference type="InterPro" id="IPR002553">
    <property type="entry name" value="Clathrin/coatomer_adapt-like_N"/>
</dbReference>
<dbReference type="OMA" id="DFIELCC"/>
<dbReference type="InterPro" id="IPR013041">
    <property type="entry name" value="Clathrin_app_Ig-like_sf"/>
</dbReference>
<dbReference type="PANTHER" id="PTHR22780">
    <property type="entry name" value="ADAPTIN, ALPHA/GAMMA/EPSILON"/>
    <property type="match status" value="1"/>
</dbReference>
<dbReference type="eggNOG" id="KOG1077">
    <property type="taxonomic scope" value="Eukaryota"/>
</dbReference>
<sequence>MQHDLQNTKDEVICETLSTLAVISDAQIAEVVGQIVMKLAFNNSEVIVRKKALLVLKQMIKFFPSLINLEPQFIKKVELTIQRENDLGVIQSLCKLLYEVILKDKNSGVDLKKYQCLSFSLVQIFKRLLTEPTSEVMYHGICMPWLVIDLIKLIPLICIEKREIVSFQSLCEEFLQIGFSDSLFEIPSSQRDIIFSIEIEIIKYSFEFEVKRLSNISISLLGKLLAVNDININYLTLDLLNIASQNGFKESTKKLFAKVIILGNSFDIELKKRVIDTLFSMCDNSNVINICQVYNQMINNEDLIGIKEDLIFKLCILTEKYLKGKEYVDIMMSIAFNGGNYISFELWNRTLRKLYDDQEATKYCILLIEKIIKKNFGSDDFIELCCLILGEYGEYCEDILSLIQTLISKFRFIKDSTKIRIITALMKLLKKFNSIKDLLMNICIEYQYSSNCELQQRIKECLYLIEHPSMIPVVIDSSIYKDTTIEEKTIINEVEGTPSLKLTSTTKIVNKSNVMKKQFKFHFSHSLNPSGLCEKVEIIYKKTMSLNEGIIFQDQNIQIGYRSKVIDNVVGVQLFYGNISSLPITVNVRVIVPHGLTSSLQQDKLTIESHQQMNHIIQFKLNTSFLEPPRLQIDYHFNSTSINVSLPLPITLLKFFKQPTPMISSSLPEQTTIPYLLNINQFQSLFSRYNLIFQSNDQVVETHCIIPTLGEIKIQFKFNLKELSVSSSNEQLNLDVIALILYSLQ</sequence>
<dbReference type="InterPro" id="IPR008152">
    <property type="entry name" value="Clathrin_a/b/g-adaptin_app_Ig"/>
</dbReference>
<keyword evidence="4" id="KW-0472">Membrane</keyword>
<dbReference type="GO" id="GO:0030117">
    <property type="term" value="C:membrane coat"/>
    <property type="evidence" value="ECO:0007669"/>
    <property type="project" value="InterPro"/>
</dbReference>
<dbReference type="SUPFAM" id="SSF49348">
    <property type="entry name" value="Clathrin adaptor appendage domain"/>
    <property type="match status" value="1"/>
</dbReference>
<dbReference type="SMART" id="SM00809">
    <property type="entry name" value="Alpha_adaptinC2"/>
    <property type="match status" value="1"/>
</dbReference>
<keyword evidence="7" id="KW-1185">Reference proteome</keyword>
<evidence type="ECO:0000313" key="6">
    <source>
        <dbReference type="EMBL" id="EDR24504.1"/>
    </source>
</evidence>
<dbReference type="Gene3D" id="2.60.40.1230">
    <property type="match status" value="1"/>
</dbReference>
<dbReference type="EMBL" id="DS549928">
    <property type="protein sequence ID" value="EDR24504.1"/>
    <property type="molecule type" value="Genomic_DNA"/>
</dbReference>
<dbReference type="RefSeq" id="XP_001739127.1">
    <property type="nucleotide sequence ID" value="XM_001739075.1"/>
</dbReference>
<dbReference type="GeneID" id="5884254"/>
<dbReference type="VEuPathDB" id="AmoebaDB:EDI_048710"/>
<dbReference type="GO" id="GO:0016192">
    <property type="term" value="P:vesicle-mediated transport"/>
    <property type="evidence" value="ECO:0007669"/>
    <property type="project" value="InterPro"/>
</dbReference>
<reference evidence="7" key="1">
    <citation type="submission" date="2007-12" db="EMBL/GenBank/DDBJ databases">
        <title>Annotation of Entamoeba dispar SAW760.</title>
        <authorList>
            <person name="Lorenzi H."/>
            <person name="Inman J."/>
            <person name="Schobel S."/>
            <person name="Amedeo P."/>
            <person name="Caler E."/>
        </authorList>
    </citation>
    <scope>NUCLEOTIDE SEQUENCE [LARGE SCALE GENOMIC DNA]</scope>
    <source>
        <strain evidence="7">ATCC PRA-260 / SAW760</strain>
    </source>
</reference>
<evidence type="ECO:0000256" key="2">
    <source>
        <dbReference type="ARBA" id="ARBA00022448"/>
    </source>
</evidence>
<organism evidence="7">
    <name type="scientific">Entamoeba dispar (strain ATCC PRA-260 / SAW760)</name>
    <dbReference type="NCBI Taxonomy" id="370354"/>
    <lineage>
        <taxon>Eukaryota</taxon>
        <taxon>Amoebozoa</taxon>
        <taxon>Evosea</taxon>
        <taxon>Archamoebae</taxon>
        <taxon>Mastigamoebida</taxon>
        <taxon>Entamoebidae</taxon>
        <taxon>Entamoeba</taxon>
    </lineage>
</organism>
<accession>B0ELU4</accession>